<proteinExistence type="predicted"/>
<feature type="non-terminal residue" evidence="1">
    <location>
        <position position="1"/>
    </location>
</feature>
<dbReference type="EMBL" id="ASHM01081837">
    <property type="protein sequence ID" value="PNX60019.1"/>
    <property type="molecule type" value="Genomic_DNA"/>
</dbReference>
<dbReference type="Proteomes" id="UP000236291">
    <property type="component" value="Unassembled WGS sequence"/>
</dbReference>
<name>A0A2K3K139_TRIPR</name>
<evidence type="ECO:0000313" key="2">
    <source>
        <dbReference type="Proteomes" id="UP000236291"/>
    </source>
</evidence>
<accession>A0A2K3K139</accession>
<reference evidence="1 2" key="2">
    <citation type="journal article" date="2017" name="Front. Plant Sci.">
        <title>Gene Classification and Mining of Molecular Markers Useful in Red Clover (Trifolium pratense) Breeding.</title>
        <authorList>
            <person name="Istvanek J."/>
            <person name="Dluhosova J."/>
            <person name="Dluhos P."/>
            <person name="Patkova L."/>
            <person name="Nedelnik J."/>
            <person name="Repkova J."/>
        </authorList>
    </citation>
    <scope>NUCLEOTIDE SEQUENCE [LARGE SCALE GENOMIC DNA]</scope>
    <source>
        <strain evidence="2">cv. Tatra</strain>
        <tissue evidence="1">Young leaves</tissue>
    </source>
</reference>
<evidence type="ECO:0000313" key="1">
    <source>
        <dbReference type="EMBL" id="PNX60019.1"/>
    </source>
</evidence>
<reference evidence="1 2" key="1">
    <citation type="journal article" date="2014" name="Am. J. Bot.">
        <title>Genome assembly and annotation for red clover (Trifolium pratense; Fabaceae).</title>
        <authorList>
            <person name="Istvanek J."/>
            <person name="Jaros M."/>
            <person name="Krenek A."/>
            <person name="Repkova J."/>
        </authorList>
    </citation>
    <scope>NUCLEOTIDE SEQUENCE [LARGE SCALE GENOMIC DNA]</scope>
    <source>
        <strain evidence="2">cv. Tatra</strain>
        <tissue evidence="1">Young leaves</tissue>
    </source>
</reference>
<organism evidence="1 2">
    <name type="scientific">Trifolium pratense</name>
    <name type="common">Red clover</name>
    <dbReference type="NCBI Taxonomy" id="57577"/>
    <lineage>
        <taxon>Eukaryota</taxon>
        <taxon>Viridiplantae</taxon>
        <taxon>Streptophyta</taxon>
        <taxon>Embryophyta</taxon>
        <taxon>Tracheophyta</taxon>
        <taxon>Spermatophyta</taxon>
        <taxon>Magnoliopsida</taxon>
        <taxon>eudicotyledons</taxon>
        <taxon>Gunneridae</taxon>
        <taxon>Pentapetalae</taxon>
        <taxon>rosids</taxon>
        <taxon>fabids</taxon>
        <taxon>Fabales</taxon>
        <taxon>Fabaceae</taxon>
        <taxon>Papilionoideae</taxon>
        <taxon>50 kb inversion clade</taxon>
        <taxon>NPAAA clade</taxon>
        <taxon>Hologalegina</taxon>
        <taxon>IRL clade</taxon>
        <taxon>Trifolieae</taxon>
        <taxon>Trifolium</taxon>
    </lineage>
</organism>
<sequence length="25" mass="2797">SVLDYDVLNLEVPTLHVDKKLELGS</sequence>
<dbReference type="AlphaFoldDB" id="A0A2K3K139"/>
<comment type="caution">
    <text evidence="1">The sequence shown here is derived from an EMBL/GenBank/DDBJ whole genome shotgun (WGS) entry which is preliminary data.</text>
</comment>
<protein>
    <submittedName>
        <fullName evidence="1">Uncharacterized protein</fullName>
    </submittedName>
</protein>
<gene>
    <name evidence="1" type="ORF">L195_g051711</name>
</gene>